<dbReference type="AlphaFoldDB" id="A0AA38W561"/>
<organism evidence="2 3">
    <name type="scientific">Centaurea solstitialis</name>
    <name type="common">yellow star-thistle</name>
    <dbReference type="NCBI Taxonomy" id="347529"/>
    <lineage>
        <taxon>Eukaryota</taxon>
        <taxon>Viridiplantae</taxon>
        <taxon>Streptophyta</taxon>
        <taxon>Embryophyta</taxon>
        <taxon>Tracheophyta</taxon>
        <taxon>Spermatophyta</taxon>
        <taxon>Magnoliopsida</taxon>
        <taxon>eudicotyledons</taxon>
        <taxon>Gunneridae</taxon>
        <taxon>Pentapetalae</taxon>
        <taxon>asterids</taxon>
        <taxon>campanulids</taxon>
        <taxon>Asterales</taxon>
        <taxon>Asteraceae</taxon>
        <taxon>Carduoideae</taxon>
        <taxon>Cardueae</taxon>
        <taxon>Centaureinae</taxon>
        <taxon>Centaurea</taxon>
    </lineage>
</organism>
<dbReference type="Pfam" id="PF07727">
    <property type="entry name" value="RVT_2"/>
    <property type="match status" value="1"/>
</dbReference>
<keyword evidence="3" id="KW-1185">Reference proteome</keyword>
<evidence type="ECO:0000259" key="1">
    <source>
        <dbReference type="Pfam" id="PF07727"/>
    </source>
</evidence>
<accession>A0AA38W561</accession>
<protein>
    <recommendedName>
        <fullName evidence="1">Reverse transcriptase Ty1/copia-type domain-containing protein</fullName>
    </recommendedName>
</protein>
<gene>
    <name evidence="2" type="ORF">OSB04_019580</name>
</gene>
<dbReference type="InterPro" id="IPR013103">
    <property type="entry name" value="RVT_2"/>
</dbReference>
<name>A0AA38W561_9ASTR</name>
<comment type="caution">
    <text evidence="2">The sequence shown here is derived from an EMBL/GenBank/DDBJ whole genome shotgun (WGS) entry which is preliminary data.</text>
</comment>
<dbReference type="Proteomes" id="UP001172457">
    <property type="component" value="Chromosome 5"/>
</dbReference>
<evidence type="ECO:0000313" key="2">
    <source>
        <dbReference type="EMBL" id="KAJ9547037.1"/>
    </source>
</evidence>
<evidence type="ECO:0000313" key="3">
    <source>
        <dbReference type="Proteomes" id="UP001172457"/>
    </source>
</evidence>
<dbReference type="EMBL" id="JARYMX010000005">
    <property type="protein sequence ID" value="KAJ9547037.1"/>
    <property type="molecule type" value="Genomic_DNA"/>
</dbReference>
<sequence>MKRVVYSCTNIFPCSNCRNSSSIFLFAAKGQNCDLNFITKLFQDMDLTASVPFPPVSTFHQCKASTFSIDRANTTLSSVVHLHVSNTISISSIHLRAKIGSRSPLQQKPCSYTYESTWVKLHQLFLAYTVHKNFQVFQMDIKNAFLNGKLSEEVYVAQTPGFIV</sequence>
<reference evidence="2" key="1">
    <citation type="submission" date="2023-03" db="EMBL/GenBank/DDBJ databases">
        <title>Chromosome-scale reference genome and RAD-based genetic map of yellow starthistle (Centaurea solstitialis) reveal putative structural variation and QTLs associated with invader traits.</title>
        <authorList>
            <person name="Reatini B."/>
            <person name="Cang F.A."/>
            <person name="Jiang Q."/>
            <person name="Mckibben M.T.W."/>
            <person name="Barker M.S."/>
            <person name="Rieseberg L.H."/>
            <person name="Dlugosch K.M."/>
        </authorList>
    </citation>
    <scope>NUCLEOTIDE SEQUENCE</scope>
    <source>
        <strain evidence="2">CAN-66</strain>
        <tissue evidence="2">Leaf</tissue>
    </source>
</reference>
<proteinExistence type="predicted"/>
<feature type="domain" description="Reverse transcriptase Ty1/copia-type" evidence="1">
    <location>
        <begin position="123"/>
        <end position="163"/>
    </location>
</feature>